<dbReference type="EMBL" id="FNOT01000022">
    <property type="protein sequence ID" value="SDZ11666.1"/>
    <property type="molecule type" value="Genomic_DNA"/>
</dbReference>
<accession>A0A1H3QE39</accession>
<dbReference type="AlphaFoldDB" id="A0A1H3QE39"/>
<evidence type="ECO:0000256" key="1">
    <source>
        <dbReference type="ARBA" id="ARBA00008725"/>
    </source>
</evidence>
<proteinExistence type="inferred from homology"/>
<reference evidence="4" key="1">
    <citation type="submission" date="2016-10" db="EMBL/GenBank/DDBJ databases">
        <authorList>
            <person name="Varghese N."/>
            <person name="Submissions S."/>
        </authorList>
    </citation>
    <scope>NUCLEOTIDE SEQUENCE [LARGE SCALE GENOMIC DNA]</scope>
    <source>
        <strain evidence="4">DSM 45422</strain>
    </source>
</reference>
<protein>
    <submittedName>
        <fullName evidence="3">PBP superfamily domain-containing protein</fullName>
    </submittedName>
</protein>
<dbReference type="Pfam" id="PF12849">
    <property type="entry name" value="PBP_like_2"/>
    <property type="match status" value="1"/>
</dbReference>
<dbReference type="Gene3D" id="3.40.190.10">
    <property type="entry name" value="Periplasmic binding protein-like II"/>
    <property type="match status" value="1"/>
</dbReference>
<sequence>MPGIEDLALSPATLARVFARQISTWDDPAIAADNSGVAMPALAITPVNRSDGSGRTENFTEYLAAAAGEAWPFGPDGEWPVEGGESAQGNSGVVAAVAGGAGTVGYADLSQAGEPGVARIGVGEEFVAPTPEAAAAVVERPEPLRGRGPYDFALELERTTAECGSYPIALVSYHPGCLAYEDAPTAELVADFMTYVTSEEGQAAAAEVAGSAPISDALRGQARTAIDAIGTAS</sequence>
<dbReference type="STRING" id="1137993.SAMN05660209_04713"/>
<dbReference type="RefSeq" id="WP_244522758.1">
    <property type="nucleotide sequence ID" value="NZ_FNOT01000022.1"/>
</dbReference>
<comment type="similarity">
    <text evidence="1">Belongs to the PstS family.</text>
</comment>
<dbReference type="InterPro" id="IPR050962">
    <property type="entry name" value="Phosphate-bind_PstS"/>
</dbReference>
<evidence type="ECO:0000259" key="2">
    <source>
        <dbReference type="Pfam" id="PF12849"/>
    </source>
</evidence>
<dbReference type="Proteomes" id="UP000198921">
    <property type="component" value="Unassembled WGS sequence"/>
</dbReference>
<dbReference type="SUPFAM" id="SSF53850">
    <property type="entry name" value="Periplasmic binding protein-like II"/>
    <property type="match status" value="1"/>
</dbReference>
<dbReference type="InterPro" id="IPR024370">
    <property type="entry name" value="PBP_domain"/>
</dbReference>
<dbReference type="PANTHER" id="PTHR42996:SF1">
    <property type="entry name" value="PHOSPHATE-BINDING PROTEIN PSTS"/>
    <property type="match status" value="1"/>
</dbReference>
<organism evidence="3 4">
    <name type="scientific">Geodermatophilus africanus</name>
    <dbReference type="NCBI Taxonomy" id="1137993"/>
    <lineage>
        <taxon>Bacteria</taxon>
        <taxon>Bacillati</taxon>
        <taxon>Actinomycetota</taxon>
        <taxon>Actinomycetes</taxon>
        <taxon>Geodermatophilales</taxon>
        <taxon>Geodermatophilaceae</taxon>
        <taxon>Geodermatophilus</taxon>
    </lineage>
</organism>
<evidence type="ECO:0000313" key="4">
    <source>
        <dbReference type="Proteomes" id="UP000198921"/>
    </source>
</evidence>
<feature type="domain" description="PBP" evidence="2">
    <location>
        <begin position="8"/>
        <end position="200"/>
    </location>
</feature>
<gene>
    <name evidence="3" type="ORF">SAMN05660209_04713</name>
</gene>
<evidence type="ECO:0000313" key="3">
    <source>
        <dbReference type="EMBL" id="SDZ11666.1"/>
    </source>
</evidence>
<name>A0A1H3QE39_9ACTN</name>
<dbReference type="PANTHER" id="PTHR42996">
    <property type="entry name" value="PHOSPHATE-BINDING PROTEIN PSTS"/>
    <property type="match status" value="1"/>
</dbReference>
<keyword evidence="4" id="KW-1185">Reference proteome</keyword>